<dbReference type="InterPro" id="IPR051121">
    <property type="entry name" value="FAH"/>
</dbReference>
<dbReference type="Proteomes" id="UP000187608">
    <property type="component" value="Unassembled WGS sequence"/>
</dbReference>
<dbReference type="SUPFAM" id="SSF56529">
    <property type="entry name" value="FAH"/>
    <property type="match status" value="1"/>
</dbReference>
<keyword evidence="2" id="KW-0479">Metal-binding</keyword>
<proteinExistence type="inferred from homology"/>
<dbReference type="InterPro" id="IPR036663">
    <property type="entry name" value="Fumarylacetoacetase_C_sf"/>
</dbReference>
<feature type="domain" description="Fumarylacetoacetase-like C-terminal" evidence="3">
    <location>
        <begin position="70"/>
        <end position="274"/>
    </location>
</feature>
<comment type="similarity">
    <text evidence="1">Belongs to the FAH family.</text>
</comment>
<evidence type="ECO:0000313" key="4">
    <source>
        <dbReference type="EMBL" id="SIS63911.1"/>
    </source>
</evidence>
<dbReference type="PANTHER" id="PTHR42796:SF4">
    <property type="entry name" value="FUMARYLACETOACETATE HYDROLASE DOMAIN-CONTAINING PROTEIN 2A"/>
    <property type="match status" value="1"/>
</dbReference>
<keyword evidence="5" id="KW-1185">Reference proteome</keyword>
<protein>
    <submittedName>
        <fullName evidence="4">2-keto-4-pentenoate hydratase/2-oxohepta-3-ene-1,7-dioic acid hydratase (Catechol pathway)</fullName>
    </submittedName>
</protein>
<dbReference type="Gene3D" id="3.90.850.10">
    <property type="entry name" value="Fumarylacetoacetase-like, C-terminal domain"/>
    <property type="match status" value="1"/>
</dbReference>
<evidence type="ECO:0000259" key="3">
    <source>
        <dbReference type="Pfam" id="PF01557"/>
    </source>
</evidence>
<dbReference type="PANTHER" id="PTHR42796">
    <property type="entry name" value="FUMARYLACETOACETATE HYDROLASE DOMAIN-CONTAINING PROTEIN 2A-RELATED"/>
    <property type="match status" value="1"/>
</dbReference>
<reference evidence="5" key="1">
    <citation type="submission" date="2017-01" db="EMBL/GenBank/DDBJ databases">
        <authorList>
            <person name="Varghese N."/>
            <person name="Submissions S."/>
        </authorList>
    </citation>
    <scope>NUCLEOTIDE SEQUENCE [LARGE SCALE GENOMIC DNA]</scope>
    <source>
        <strain evidence="5">DSM 23127</strain>
    </source>
</reference>
<dbReference type="EMBL" id="FTOC01000016">
    <property type="protein sequence ID" value="SIS63911.1"/>
    <property type="molecule type" value="Genomic_DNA"/>
</dbReference>
<dbReference type="GO" id="GO:0046872">
    <property type="term" value="F:metal ion binding"/>
    <property type="evidence" value="ECO:0007669"/>
    <property type="project" value="UniProtKB-KW"/>
</dbReference>
<name>A0A1N7KQT8_9BACI</name>
<dbReference type="STRING" id="570947.SAMN05421687_1165"/>
<dbReference type="GO" id="GO:0019752">
    <property type="term" value="P:carboxylic acid metabolic process"/>
    <property type="evidence" value="ECO:0007669"/>
    <property type="project" value="UniProtKB-ARBA"/>
</dbReference>
<dbReference type="InterPro" id="IPR011234">
    <property type="entry name" value="Fumarylacetoacetase-like_C"/>
</dbReference>
<organism evidence="4 5">
    <name type="scientific">Salimicrobium flavidum</name>
    <dbReference type="NCBI Taxonomy" id="570947"/>
    <lineage>
        <taxon>Bacteria</taxon>
        <taxon>Bacillati</taxon>
        <taxon>Bacillota</taxon>
        <taxon>Bacilli</taxon>
        <taxon>Bacillales</taxon>
        <taxon>Bacillaceae</taxon>
        <taxon>Salimicrobium</taxon>
    </lineage>
</organism>
<evidence type="ECO:0000256" key="1">
    <source>
        <dbReference type="ARBA" id="ARBA00010211"/>
    </source>
</evidence>
<dbReference type="RefSeq" id="WP_076560706.1">
    <property type="nucleotide sequence ID" value="NZ_FTOC01000016.1"/>
</dbReference>
<evidence type="ECO:0000313" key="5">
    <source>
        <dbReference type="Proteomes" id="UP000187608"/>
    </source>
</evidence>
<dbReference type="OrthoDB" id="9805307at2"/>
<accession>A0A1N7KQT8</accession>
<dbReference type="GO" id="GO:0016853">
    <property type="term" value="F:isomerase activity"/>
    <property type="evidence" value="ECO:0007669"/>
    <property type="project" value="UniProtKB-ARBA"/>
</dbReference>
<evidence type="ECO:0000256" key="2">
    <source>
        <dbReference type="ARBA" id="ARBA00022723"/>
    </source>
</evidence>
<dbReference type="FunFam" id="3.90.850.10:FF:000002">
    <property type="entry name" value="2-hydroxyhepta-2,4-diene-1,7-dioate isomerase"/>
    <property type="match status" value="1"/>
</dbReference>
<dbReference type="AlphaFoldDB" id="A0A1N7KQT8"/>
<sequence>MKIVTFWKDDKWTPGIYTDEGVCDVSEKVDTVPQLLTWLESSIEEVSAYVEEAPLVKETTLGPCVDRPEKIICSGLNYQEHADRSGMDAPEYPLLFNKFANALTGSHTSVVIPSDAKQMDYEAELAIVIGKRAKHVSKEDAFQCVAGYAPANDLSARDLQFRTKQWLVGKSPDGFCPIGPYLTTVDEAGDPGKLQIQCRVNGELRQDSNTSDLIFDCATLISYISAYITLEPGDVILTGTPAGVVMELDDKDWLEDGDEVEVSIEGLGTLVNTMKREKS</sequence>
<gene>
    <name evidence="4" type="ORF">SAMN05421687_1165</name>
</gene>
<dbReference type="Pfam" id="PF01557">
    <property type="entry name" value="FAA_hydrolase"/>
    <property type="match status" value="1"/>
</dbReference>